<evidence type="ECO:0000313" key="1">
    <source>
        <dbReference type="EMBL" id="TKG58050.1"/>
    </source>
</evidence>
<accession>A0ABY2RS58</accession>
<sequence length="89" mass="10204">MIDFKIRPDGGEPFEVTATTRDILNWEKVTKGASLKQLMEDLHAGDLYKVAHFASKRTQQFTGTLQEFEQSCDLEFEIEEEKDPTQSAH</sequence>
<name>A0ABY2RS58_9PSEU</name>
<comment type="caution">
    <text evidence="1">The sequence shown here is derived from an EMBL/GenBank/DDBJ whole genome shotgun (WGS) entry which is preliminary data.</text>
</comment>
<keyword evidence="2" id="KW-1185">Reference proteome</keyword>
<gene>
    <name evidence="1" type="ORF">FCN18_38485</name>
</gene>
<evidence type="ECO:0000313" key="2">
    <source>
        <dbReference type="Proteomes" id="UP000309992"/>
    </source>
</evidence>
<dbReference type="EMBL" id="SWMS01000059">
    <property type="protein sequence ID" value="TKG58050.1"/>
    <property type="molecule type" value="Genomic_DNA"/>
</dbReference>
<dbReference type="Proteomes" id="UP000309992">
    <property type="component" value="Unassembled WGS sequence"/>
</dbReference>
<protein>
    <submittedName>
        <fullName evidence="1">Uncharacterized protein</fullName>
    </submittedName>
</protein>
<organism evidence="1 2">
    <name type="scientific">Prauserella endophytica</name>
    <dbReference type="NCBI Taxonomy" id="1592324"/>
    <lineage>
        <taxon>Bacteria</taxon>
        <taxon>Bacillati</taxon>
        <taxon>Actinomycetota</taxon>
        <taxon>Actinomycetes</taxon>
        <taxon>Pseudonocardiales</taxon>
        <taxon>Pseudonocardiaceae</taxon>
        <taxon>Prauserella</taxon>
        <taxon>Prauserella coralliicola group</taxon>
    </lineage>
</organism>
<proteinExistence type="predicted"/>
<dbReference type="RefSeq" id="WP_137097534.1">
    <property type="nucleotide sequence ID" value="NZ_SWMS01000059.1"/>
</dbReference>
<reference evidence="1 2" key="1">
    <citation type="journal article" date="2015" name="Antonie Van Leeuwenhoek">
        <title>Prauserella endophytica sp. nov., an endophytic actinobacterium isolated from Tamarix taklamakanensis.</title>
        <authorList>
            <person name="Liu J.M."/>
            <person name="Habden X."/>
            <person name="Guo L."/>
            <person name="Tuo L."/>
            <person name="Jiang Z.K."/>
            <person name="Liu S.W."/>
            <person name="Liu X.F."/>
            <person name="Chen L."/>
            <person name="Li R.F."/>
            <person name="Zhang Y.Q."/>
            <person name="Sun C.H."/>
        </authorList>
    </citation>
    <scope>NUCLEOTIDE SEQUENCE [LARGE SCALE GENOMIC DNA]</scope>
    <source>
        <strain evidence="1 2">CGMCC 4.7182</strain>
    </source>
</reference>